<accession>A0AAD5TXE2</accession>
<gene>
    <name evidence="4" type="ORF">HK099_007015</name>
</gene>
<dbReference type="SUPFAM" id="SSF50729">
    <property type="entry name" value="PH domain-like"/>
    <property type="match status" value="1"/>
</dbReference>
<feature type="region of interest" description="Disordered" evidence="1">
    <location>
        <begin position="309"/>
        <end position="341"/>
    </location>
</feature>
<dbReference type="InterPro" id="IPR000904">
    <property type="entry name" value="Sec7_dom"/>
</dbReference>
<comment type="caution">
    <text evidence="4">The sequence shown here is derived from an EMBL/GenBank/DDBJ whole genome shotgun (WGS) entry which is preliminary data.</text>
</comment>
<dbReference type="InterPro" id="IPR023394">
    <property type="entry name" value="Sec7_C_sf"/>
</dbReference>
<dbReference type="PROSITE" id="PS50003">
    <property type="entry name" value="PH_DOMAIN"/>
    <property type="match status" value="1"/>
</dbReference>
<feature type="compositionally biased region" description="Polar residues" evidence="1">
    <location>
        <begin position="25"/>
        <end position="35"/>
    </location>
</feature>
<dbReference type="SMART" id="SM00222">
    <property type="entry name" value="Sec7"/>
    <property type="match status" value="1"/>
</dbReference>
<evidence type="ECO:0000259" key="2">
    <source>
        <dbReference type="PROSITE" id="PS50003"/>
    </source>
</evidence>
<feature type="domain" description="SEC7" evidence="3">
    <location>
        <begin position="56"/>
        <end position="232"/>
    </location>
</feature>
<dbReference type="SUPFAM" id="SSF48425">
    <property type="entry name" value="Sec7 domain"/>
    <property type="match status" value="1"/>
</dbReference>
<feature type="domain" description="PH" evidence="2">
    <location>
        <begin position="350"/>
        <end position="495"/>
    </location>
</feature>
<feature type="region of interest" description="Disordered" evidence="1">
    <location>
        <begin position="1"/>
        <end position="35"/>
    </location>
</feature>
<evidence type="ECO:0000313" key="4">
    <source>
        <dbReference type="EMBL" id="KAJ3214117.1"/>
    </source>
</evidence>
<evidence type="ECO:0000256" key="1">
    <source>
        <dbReference type="SAM" id="MobiDB-lite"/>
    </source>
</evidence>
<reference evidence="4" key="1">
    <citation type="submission" date="2020-05" db="EMBL/GenBank/DDBJ databases">
        <title>Phylogenomic resolution of chytrid fungi.</title>
        <authorList>
            <person name="Stajich J.E."/>
            <person name="Amses K."/>
            <person name="Simmons R."/>
            <person name="Seto K."/>
            <person name="Myers J."/>
            <person name="Bonds A."/>
            <person name="Quandt C.A."/>
            <person name="Barry K."/>
            <person name="Liu P."/>
            <person name="Grigoriev I."/>
            <person name="Longcore J.E."/>
            <person name="James T.Y."/>
        </authorList>
    </citation>
    <scope>NUCLEOTIDE SEQUENCE</scope>
    <source>
        <strain evidence="4">JEL0476</strain>
    </source>
</reference>
<dbReference type="InterPro" id="IPR001849">
    <property type="entry name" value="PH_domain"/>
</dbReference>
<dbReference type="GO" id="GO:0005085">
    <property type="term" value="F:guanyl-nucleotide exchange factor activity"/>
    <property type="evidence" value="ECO:0007669"/>
    <property type="project" value="InterPro"/>
</dbReference>
<keyword evidence="5" id="KW-1185">Reference proteome</keyword>
<dbReference type="AlphaFoldDB" id="A0AAD5TXE2"/>
<evidence type="ECO:0000259" key="3">
    <source>
        <dbReference type="PROSITE" id="PS50190"/>
    </source>
</evidence>
<dbReference type="EMBL" id="JADGJW010000648">
    <property type="protein sequence ID" value="KAJ3214117.1"/>
    <property type="molecule type" value="Genomic_DNA"/>
</dbReference>
<dbReference type="InterPro" id="IPR041681">
    <property type="entry name" value="PH_9"/>
</dbReference>
<feature type="compositionally biased region" description="Polar residues" evidence="1">
    <location>
        <begin position="1"/>
        <end position="18"/>
    </location>
</feature>
<protein>
    <recommendedName>
        <fullName evidence="6">SEC7 domain-containing protein</fullName>
    </recommendedName>
</protein>
<dbReference type="Pfam" id="PF15410">
    <property type="entry name" value="PH_9"/>
    <property type="match status" value="1"/>
</dbReference>
<dbReference type="PANTHER" id="PTHR10663">
    <property type="entry name" value="GUANYL-NUCLEOTIDE EXCHANGE FACTOR"/>
    <property type="match status" value="1"/>
</dbReference>
<feature type="region of interest" description="Disordered" evidence="1">
    <location>
        <begin position="395"/>
        <end position="424"/>
    </location>
</feature>
<organism evidence="4 5">
    <name type="scientific">Clydaea vesicula</name>
    <dbReference type="NCBI Taxonomy" id="447962"/>
    <lineage>
        <taxon>Eukaryota</taxon>
        <taxon>Fungi</taxon>
        <taxon>Fungi incertae sedis</taxon>
        <taxon>Chytridiomycota</taxon>
        <taxon>Chytridiomycota incertae sedis</taxon>
        <taxon>Chytridiomycetes</taxon>
        <taxon>Lobulomycetales</taxon>
        <taxon>Lobulomycetaceae</taxon>
        <taxon>Clydaea</taxon>
    </lineage>
</organism>
<dbReference type="Proteomes" id="UP001211065">
    <property type="component" value="Unassembled WGS sequence"/>
</dbReference>
<dbReference type="InterPro" id="IPR011993">
    <property type="entry name" value="PH-like_dom_sf"/>
</dbReference>
<dbReference type="GO" id="GO:0032012">
    <property type="term" value="P:regulation of ARF protein signal transduction"/>
    <property type="evidence" value="ECO:0007669"/>
    <property type="project" value="InterPro"/>
</dbReference>
<sequence length="773" mass="89846">MVFNLRQSKSNLDLSPTSESKEDLNFSSPNTNENLKNSLETDSIIEHKSLTTTEKVDYFKNKIRFTTLFTSAELAKILYNEEENIDYTQVSLIISLPDNYHSSVLENYLNLFNFFDMTIDQAFRAFNTHLYITGETQQVDRILLSFSKRFWDCNENLRHLFSSIDIVHGIVFSILLLNTDIHIANSNKQHWYRRMTKKEFVKNTKELIEKMLKEKASTESVLKIETESVDEKSSFEKEIQSVEKFYSSLNSVDEEHDETPQYLDLLKDTKWNKDIDQLLKDIYNSIYNLKISSRKEPILMQRFKDANSASPSIKSFNSGSPSTVKSVSRGSYSNAGEKNTSDDSILNRPLILMESILIRKHLWNGEFKAKMRRWVKIFAVLTLSEEKGLQLTMTKISSNSSGQESEEEEEVAESISINSTQSSPLGSISTVKLSGKPITYCLQHSISRPLPTPGYNDSRPYVFVLHLNNKKTDLFQAKDIKTVHSWVEKMNYFSALKTREPMVSGSGNMEYGWRCFENFNNLCNQFQNNNNNLTEEEYNVFLKNNLILPKKILDWSSPISNENCTGNTFKEQQLDAMERQIKYVEKELKIHVGFRDQIERYYENQTLKQKAMQNWIKKNKYLMKEYEKYATYFSCLNEAIQLELEINKLNNHTSQQQLLQTQPNVLKPNTNGHLQSKINQGVEKILDKNLYTRTQSVYFQGSESPSTSSLYLSSVNFDSTEFNTTDFNHFRNLIFRQEEKQQILDSNNNKLSETIDDRVQDISDENIDKVTNL</sequence>
<dbReference type="Pfam" id="PF01369">
    <property type="entry name" value="Sec7"/>
    <property type="match status" value="1"/>
</dbReference>
<dbReference type="Gene3D" id="1.10.1000.11">
    <property type="entry name" value="Arf Nucleotide-binding Site Opener,domain 2"/>
    <property type="match status" value="1"/>
</dbReference>
<dbReference type="PANTHER" id="PTHR10663:SF376">
    <property type="entry name" value="PH AND SEC7 DOMAIN-CONTAINING PROTEIN"/>
    <property type="match status" value="1"/>
</dbReference>
<dbReference type="InterPro" id="IPR035999">
    <property type="entry name" value="Sec7_dom_sf"/>
</dbReference>
<dbReference type="PROSITE" id="PS50190">
    <property type="entry name" value="SEC7"/>
    <property type="match status" value="1"/>
</dbReference>
<evidence type="ECO:0000313" key="5">
    <source>
        <dbReference type="Proteomes" id="UP001211065"/>
    </source>
</evidence>
<name>A0AAD5TXE2_9FUNG</name>
<dbReference type="Gene3D" id="2.30.29.30">
    <property type="entry name" value="Pleckstrin-homology domain (PH domain)/Phosphotyrosine-binding domain (PTB)"/>
    <property type="match status" value="1"/>
</dbReference>
<proteinExistence type="predicted"/>
<evidence type="ECO:0008006" key="6">
    <source>
        <dbReference type="Google" id="ProtNLM"/>
    </source>
</evidence>